<keyword evidence="2" id="KW-0732">Signal</keyword>
<proteinExistence type="predicted"/>
<evidence type="ECO:0000256" key="1">
    <source>
        <dbReference type="SAM" id="MobiDB-lite"/>
    </source>
</evidence>
<evidence type="ECO:0000313" key="3">
    <source>
        <dbReference type="EMBL" id="KAG7478411.1"/>
    </source>
</evidence>
<accession>A0A9D3Q7M6</accession>
<feature type="compositionally biased region" description="Basic and acidic residues" evidence="1">
    <location>
        <begin position="142"/>
        <end position="155"/>
    </location>
</feature>
<keyword evidence="4" id="KW-1185">Reference proteome</keyword>
<name>A0A9D3Q7M6_MEGAT</name>
<organism evidence="3 4">
    <name type="scientific">Megalops atlanticus</name>
    <name type="common">Tarpon</name>
    <name type="synonym">Clupea gigantea</name>
    <dbReference type="NCBI Taxonomy" id="7932"/>
    <lineage>
        <taxon>Eukaryota</taxon>
        <taxon>Metazoa</taxon>
        <taxon>Chordata</taxon>
        <taxon>Craniata</taxon>
        <taxon>Vertebrata</taxon>
        <taxon>Euteleostomi</taxon>
        <taxon>Actinopterygii</taxon>
        <taxon>Neopterygii</taxon>
        <taxon>Teleostei</taxon>
        <taxon>Elopiformes</taxon>
        <taxon>Megalopidae</taxon>
        <taxon>Megalops</taxon>
    </lineage>
</organism>
<feature type="signal peptide" evidence="2">
    <location>
        <begin position="1"/>
        <end position="21"/>
    </location>
</feature>
<comment type="caution">
    <text evidence="3">The sequence shown here is derived from an EMBL/GenBank/DDBJ whole genome shotgun (WGS) entry which is preliminary data.</text>
</comment>
<gene>
    <name evidence="3" type="ORF">MATL_G00080590</name>
</gene>
<dbReference type="OrthoDB" id="8930662at2759"/>
<reference evidence="3" key="1">
    <citation type="submission" date="2021-01" db="EMBL/GenBank/DDBJ databases">
        <authorList>
            <person name="Zahm M."/>
            <person name="Roques C."/>
            <person name="Cabau C."/>
            <person name="Klopp C."/>
            <person name="Donnadieu C."/>
            <person name="Jouanno E."/>
            <person name="Lampietro C."/>
            <person name="Louis A."/>
            <person name="Herpin A."/>
            <person name="Echchiki A."/>
            <person name="Berthelot C."/>
            <person name="Parey E."/>
            <person name="Roest-Crollius H."/>
            <person name="Braasch I."/>
            <person name="Postlethwait J."/>
            <person name="Bobe J."/>
            <person name="Montfort J."/>
            <person name="Bouchez O."/>
            <person name="Begum T."/>
            <person name="Mejri S."/>
            <person name="Adams A."/>
            <person name="Chen W.-J."/>
            <person name="Guiguen Y."/>
        </authorList>
    </citation>
    <scope>NUCLEOTIDE SEQUENCE</scope>
    <source>
        <strain evidence="3">YG-15Mar2019-1</strain>
        <tissue evidence="3">Brain</tissue>
    </source>
</reference>
<dbReference type="Proteomes" id="UP001046870">
    <property type="component" value="Chromosome 5"/>
</dbReference>
<sequence length="188" mass="20647">MPLGLCLWQCMCTCTWTCTLGSCHCHCHRVPGKGGRLGLQEACKQVLLKQVAAPGRLRLPAPLLHGGRSERAGRGRMFAGGYAGGPLSRKPSVHAETLQIPKGSGVRKSSSSGGKMLSMSYSESIRSSINRYHSDQGLSSARHADPAHQHRQREQRLAAQLRNMEDFLRMNGLVLEECVSFQTGMKYR</sequence>
<evidence type="ECO:0000313" key="4">
    <source>
        <dbReference type="Proteomes" id="UP001046870"/>
    </source>
</evidence>
<feature type="region of interest" description="Disordered" evidence="1">
    <location>
        <begin position="133"/>
        <end position="155"/>
    </location>
</feature>
<protein>
    <submittedName>
        <fullName evidence="3">Uncharacterized protein</fullName>
    </submittedName>
</protein>
<feature type="chain" id="PRO_5039196886" evidence="2">
    <location>
        <begin position="22"/>
        <end position="188"/>
    </location>
</feature>
<dbReference type="AlphaFoldDB" id="A0A9D3Q7M6"/>
<evidence type="ECO:0000256" key="2">
    <source>
        <dbReference type="SAM" id="SignalP"/>
    </source>
</evidence>
<dbReference type="EMBL" id="JAFDVH010000005">
    <property type="protein sequence ID" value="KAG7478411.1"/>
    <property type="molecule type" value="Genomic_DNA"/>
</dbReference>